<reference evidence="1 2" key="1">
    <citation type="submission" date="2023-07" db="EMBL/GenBank/DDBJ databases">
        <title>Novel species in genus Planococcus.</title>
        <authorList>
            <person name="Ning S."/>
        </authorList>
    </citation>
    <scope>NUCLEOTIDE SEQUENCE [LARGE SCALE GENOMIC DNA]</scope>
    <source>
        <strain evidence="1 2">N017</strain>
    </source>
</reference>
<evidence type="ECO:0000313" key="1">
    <source>
        <dbReference type="EMBL" id="MDN7244572.1"/>
    </source>
</evidence>
<dbReference type="Proteomes" id="UP001172142">
    <property type="component" value="Unassembled WGS sequence"/>
</dbReference>
<organism evidence="1 2">
    <name type="scientific">Planococcus shenhongbingii</name>
    <dbReference type="NCBI Taxonomy" id="3058398"/>
    <lineage>
        <taxon>Bacteria</taxon>
        <taxon>Bacillati</taxon>
        <taxon>Bacillota</taxon>
        <taxon>Bacilli</taxon>
        <taxon>Bacillales</taxon>
        <taxon>Caryophanaceae</taxon>
        <taxon>Planococcus</taxon>
    </lineage>
</organism>
<keyword evidence="2" id="KW-1185">Reference proteome</keyword>
<proteinExistence type="predicted"/>
<name>A0ABT8N9J8_9BACL</name>
<protein>
    <recommendedName>
        <fullName evidence="3">ATP-grasp domain-containing protein</fullName>
    </recommendedName>
</protein>
<gene>
    <name evidence="1" type="ORF">QWY13_03620</name>
</gene>
<dbReference type="Gene3D" id="3.40.50.20">
    <property type="match status" value="1"/>
</dbReference>
<comment type="caution">
    <text evidence="1">The sequence shown here is derived from an EMBL/GenBank/DDBJ whole genome shotgun (WGS) entry which is preliminary data.</text>
</comment>
<sequence length="160" mass="17615">MQKADIKKVLILGGSNQMVQIVETAKNMGFYTIVSDHAIGAPAKKCADSSHDISPADVLRLMEIGEAEKLDGIIAVFDDVTTWNALALCKRLRVPFYASKEQLESSSTIDKFMDYCRTFNISVIDEATLAGTVEEMNGKVLEFPVLLNSYTGKQRAYATI</sequence>
<dbReference type="RefSeq" id="WP_300989963.1">
    <property type="nucleotide sequence ID" value="NZ_CP129235.1"/>
</dbReference>
<evidence type="ECO:0000313" key="2">
    <source>
        <dbReference type="Proteomes" id="UP001172142"/>
    </source>
</evidence>
<dbReference type="EMBL" id="JAUJWU010000001">
    <property type="protein sequence ID" value="MDN7244572.1"/>
    <property type="molecule type" value="Genomic_DNA"/>
</dbReference>
<accession>A0ABT8N9J8</accession>
<evidence type="ECO:0008006" key="3">
    <source>
        <dbReference type="Google" id="ProtNLM"/>
    </source>
</evidence>
<dbReference type="SUPFAM" id="SSF52440">
    <property type="entry name" value="PreATP-grasp domain"/>
    <property type="match status" value="1"/>
</dbReference>
<dbReference type="InterPro" id="IPR016185">
    <property type="entry name" value="PreATP-grasp_dom_sf"/>
</dbReference>